<dbReference type="CDD" id="cd12915">
    <property type="entry name" value="PDC2_DGC_like"/>
    <property type="match status" value="1"/>
</dbReference>
<dbReference type="SMART" id="SM00267">
    <property type="entry name" value="GGDEF"/>
    <property type="match status" value="1"/>
</dbReference>
<accession>A0ABX0PLB2</accession>
<evidence type="ECO:0000313" key="8">
    <source>
        <dbReference type="Proteomes" id="UP000716322"/>
    </source>
</evidence>
<sequence length="532" mass="58272">MDNSDDRAGIGGEPADSALPVPDGSRRPLATLAIVLLSCFCVLLAALQAWSAWRAYRTELDDSRVTTANMARALASHAETSIKLGDAVLAEMVERIEHDGMDDAAAARLTQRLRTITHDVGELHGLFVYGPDGKWLTSSLPRPMQGNNFDREYFQYHLLHNDRGTHVSVPVRSRSTGAWILPLSRRIEAPDGSFAGVALATLNLAWFGRFYESFDVGKNGTIVLALDNGTLIFRRPFNEDQVGMDIRNGTIWQLAQNSTRPGSVMLTPRIDNVERLYSYRHLQGFPLFVACGVAVDEMLAGWRRSTLQTAVLGVAALLLLAWAGGLLVAQIRIRERLEGDLRRASAALQRHNASLQNLADSDSLTGLANRRLFEDRLVREYERARRSGAPFALVMIDIDHFKQYNDRYGHVAGDDCLRRVAGAIEVGARRPADLAARYGGEEFAVILADTDLAGAQAVADRIRAAVAGLDLRHQDNPAGRVTLSMGLYVGHPALADRNDPLAWVDVADRLLYEAKGAGRNRVVAREGHAAAA</sequence>
<evidence type="ECO:0000256" key="2">
    <source>
        <dbReference type="ARBA" id="ARBA00034247"/>
    </source>
</evidence>
<feature type="region of interest" description="Disordered" evidence="4">
    <location>
        <begin position="1"/>
        <end position="22"/>
    </location>
</feature>
<keyword evidence="8" id="KW-1185">Reference proteome</keyword>
<evidence type="ECO:0000313" key="7">
    <source>
        <dbReference type="EMBL" id="NIA57284.1"/>
    </source>
</evidence>
<dbReference type="InterPro" id="IPR029787">
    <property type="entry name" value="Nucleotide_cyclase"/>
</dbReference>
<keyword evidence="3" id="KW-0175">Coiled coil</keyword>
<dbReference type="RefSeq" id="WP_166863732.1">
    <property type="nucleotide sequence ID" value="NZ_JAAQOM010000021.1"/>
</dbReference>
<dbReference type="Pfam" id="PF00990">
    <property type="entry name" value="GGDEF"/>
    <property type="match status" value="1"/>
</dbReference>
<evidence type="ECO:0000256" key="1">
    <source>
        <dbReference type="ARBA" id="ARBA00012528"/>
    </source>
</evidence>
<dbReference type="PANTHER" id="PTHR45138">
    <property type="entry name" value="REGULATORY COMPONENTS OF SENSORY TRANSDUCTION SYSTEM"/>
    <property type="match status" value="1"/>
</dbReference>
<feature type="transmembrane region" description="Helical" evidence="5">
    <location>
        <begin position="309"/>
        <end position="329"/>
    </location>
</feature>
<feature type="coiled-coil region" evidence="3">
    <location>
        <begin position="334"/>
        <end position="361"/>
    </location>
</feature>
<feature type="domain" description="GGDEF" evidence="6">
    <location>
        <begin position="389"/>
        <end position="527"/>
    </location>
</feature>
<evidence type="ECO:0000256" key="3">
    <source>
        <dbReference type="SAM" id="Coils"/>
    </source>
</evidence>
<dbReference type="NCBIfam" id="TIGR00254">
    <property type="entry name" value="GGDEF"/>
    <property type="match status" value="1"/>
</dbReference>
<dbReference type="CDD" id="cd12914">
    <property type="entry name" value="PDC1_DGC_like"/>
    <property type="match status" value="1"/>
</dbReference>
<keyword evidence="5" id="KW-1133">Transmembrane helix</keyword>
<protein>
    <recommendedName>
        <fullName evidence="1">diguanylate cyclase</fullName>
        <ecNumber evidence="1">2.7.7.65</ecNumber>
    </recommendedName>
</protein>
<comment type="catalytic activity">
    <reaction evidence="2">
        <text>2 GTP = 3',3'-c-di-GMP + 2 diphosphate</text>
        <dbReference type="Rhea" id="RHEA:24898"/>
        <dbReference type="ChEBI" id="CHEBI:33019"/>
        <dbReference type="ChEBI" id="CHEBI:37565"/>
        <dbReference type="ChEBI" id="CHEBI:58805"/>
        <dbReference type="EC" id="2.7.7.65"/>
    </reaction>
</comment>
<reference evidence="7 8" key="1">
    <citation type="submission" date="2020-03" db="EMBL/GenBank/DDBJ databases">
        <title>Genome sequence of strain Massilia sp. TW-1.</title>
        <authorList>
            <person name="Chaudhary D.K."/>
        </authorList>
    </citation>
    <scope>NUCLEOTIDE SEQUENCE [LARGE SCALE GENOMIC DNA]</scope>
    <source>
        <strain evidence="7 8">TW-1</strain>
    </source>
</reference>
<feature type="transmembrane region" description="Helical" evidence="5">
    <location>
        <begin position="29"/>
        <end position="47"/>
    </location>
</feature>
<evidence type="ECO:0000256" key="5">
    <source>
        <dbReference type="SAM" id="Phobius"/>
    </source>
</evidence>
<evidence type="ECO:0000256" key="4">
    <source>
        <dbReference type="SAM" id="MobiDB-lite"/>
    </source>
</evidence>
<keyword evidence="5" id="KW-0472">Membrane</keyword>
<dbReference type="EC" id="2.7.7.65" evidence="1"/>
<evidence type="ECO:0000259" key="6">
    <source>
        <dbReference type="PROSITE" id="PS50887"/>
    </source>
</evidence>
<dbReference type="Gene3D" id="3.30.450.20">
    <property type="entry name" value="PAS domain"/>
    <property type="match status" value="2"/>
</dbReference>
<dbReference type="InterPro" id="IPR050469">
    <property type="entry name" value="Diguanylate_Cyclase"/>
</dbReference>
<dbReference type="Proteomes" id="UP000716322">
    <property type="component" value="Unassembled WGS sequence"/>
</dbReference>
<dbReference type="InterPro" id="IPR000160">
    <property type="entry name" value="GGDEF_dom"/>
</dbReference>
<proteinExistence type="predicted"/>
<dbReference type="CDD" id="cd01949">
    <property type="entry name" value="GGDEF"/>
    <property type="match status" value="1"/>
</dbReference>
<dbReference type="SUPFAM" id="SSF55073">
    <property type="entry name" value="Nucleotide cyclase"/>
    <property type="match status" value="1"/>
</dbReference>
<dbReference type="InterPro" id="IPR043128">
    <property type="entry name" value="Rev_trsase/Diguanyl_cyclase"/>
</dbReference>
<dbReference type="Pfam" id="PF22588">
    <property type="entry name" value="dCache_1_like"/>
    <property type="match status" value="1"/>
</dbReference>
<dbReference type="Gene3D" id="3.30.70.270">
    <property type="match status" value="1"/>
</dbReference>
<keyword evidence="5" id="KW-0812">Transmembrane</keyword>
<name>A0ABX0PLB2_9BURK</name>
<gene>
    <name evidence="7" type="ORF">HAV22_27040</name>
</gene>
<dbReference type="EMBL" id="JAAQOM010000021">
    <property type="protein sequence ID" value="NIA57284.1"/>
    <property type="molecule type" value="Genomic_DNA"/>
</dbReference>
<dbReference type="PANTHER" id="PTHR45138:SF9">
    <property type="entry name" value="DIGUANYLATE CYCLASE DGCM-RELATED"/>
    <property type="match status" value="1"/>
</dbReference>
<organism evidence="7 8">
    <name type="scientific">Telluria antibiotica</name>
    <dbReference type="NCBI Taxonomy" id="2717319"/>
    <lineage>
        <taxon>Bacteria</taxon>
        <taxon>Pseudomonadati</taxon>
        <taxon>Pseudomonadota</taxon>
        <taxon>Betaproteobacteria</taxon>
        <taxon>Burkholderiales</taxon>
        <taxon>Oxalobacteraceae</taxon>
        <taxon>Telluria group</taxon>
        <taxon>Telluria</taxon>
    </lineage>
</organism>
<dbReference type="PROSITE" id="PS50887">
    <property type="entry name" value="GGDEF"/>
    <property type="match status" value="1"/>
</dbReference>
<dbReference type="InterPro" id="IPR054327">
    <property type="entry name" value="His-kinase-like_sensor"/>
</dbReference>
<comment type="caution">
    <text evidence="7">The sequence shown here is derived from an EMBL/GenBank/DDBJ whole genome shotgun (WGS) entry which is preliminary data.</text>
</comment>